<organism evidence="1 2">
    <name type="scientific">Leifsonia xyli subsp. xyli</name>
    <dbReference type="NCBI Taxonomy" id="59736"/>
    <lineage>
        <taxon>Bacteria</taxon>
        <taxon>Bacillati</taxon>
        <taxon>Actinomycetota</taxon>
        <taxon>Actinomycetes</taxon>
        <taxon>Micrococcales</taxon>
        <taxon>Microbacteriaceae</taxon>
        <taxon>Leifsonia</taxon>
    </lineage>
</organism>
<reference evidence="1 2" key="1">
    <citation type="submission" date="2015-11" db="EMBL/GenBank/DDBJ databases">
        <authorList>
            <person name="Zhang Y."/>
            <person name="Guo Z."/>
        </authorList>
    </citation>
    <scope>NUCLEOTIDE SEQUENCE [LARGE SCALE GENOMIC DNA]</scope>
    <source>
        <strain evidence="2">gdw1</strain>
    </source>
</reference>
<sequence>MGGAPVRVPVAVVLRVLGLCRQGRYQWLEDPVSPRDGDCRTDLRLTIVPWTETKYNRRRQQRDLGKLSPVEFEMIYKDPEAI</sequence>
<protein>
    <recommendedName>
        <fullName evidence="3">Transposase</fullName>
    </recommendedName>
</protein>
<accession>A0A1E2SIB3</accession>
<dbReference type="AlphaFoldDB" id="A0A1E2SIB3"/>
<proteinExistence type="predicted"/>
<dbReference type="Proteomes" id="UP000094426">
    <property type="component" value="Unassembled WGS sequence"/>
</dbReference>
<name>A0A1E2SIB3_LEIXY</name>
<evidence type="ECO:0000313" key="1">
    <source>
        <dbReference type="EMBL" id="ODA89489.1"/>
    </source>
</evidence>
<evidence type="ECO:0008006" key="3">
    <source>
        <dbReference type="Google" id="ProtNLM"/>
    </source>
</evidence>
<dbReference type="EMBL" id="LNZG01000046">
    <property type="protein sequence ID" value="ODA89489.1"/>
    <property type="molecule type" value="Genomic_DNA"/>
</dbReference>
<gene>
    <name evidence="1" type="ORF">ATY41_05205</name>
</gene>
<evidence type="ECO:0000313" key="2">
    <source>
        <dbReference type="Proteomes" id="UP000094426"/>
    </source>
</evidence>
<comment type="caution">
    <text evidence="1">The sequence shown here is derived from an EMBL/GenBank/DDBJ whole genome shotgun (WGS) entry which is preliminary data.</text>
</comment>